<comment type="caution">
    <text evidence="2">The sequence shown here is derived from an EMBL/GenBank/DDBJ whole genome shotgun (WGS) entry which is preliminary data.</text>
</comment>
<keyword evidence="3" id="KW-1185">Reference proteome</keyword>
<dbReference type="RefSeq" id="WP_181676692.1">
    <property type="nucleotide sequence ID" value="NZ_JABJVM010000008.1"/>
</dbReference>
<accession>A0A7W1YGC2</accession>
<dbReference type="EMBL" id="JABJVM010000008">
    <property type="protein sequence ID" value="MBA3926536.1"/>
    <property type="molecule type" value="Genomic_DNA"/>
</dbReference>
<dbReference type="Proteomes" id="UP000548787">
    <property type="component" value="Unassembled WGS sequence"/>
</dbReference>
<sequence length="1557" mass="165110">MAKALRKTTIEIDWKINNKALQEANKETDSMIKHAGDSEKGFVKTNKAIEGATSSIKKQNSAVNKATGEVVQFQGKSKNAFDTTTKGAKETRSNVIHMESAFDKSKKSAVGMGRDTKKALDNAKNGTQDLKKSFNTLDSNVGKMTSGAVKGLNLVKTAIIGISTGVLVSAGKKVFELASDTNESLNKVEVAFGSNADSVKAWSKTTLDKIGLARGTALDLAATYGDMSTSMGLNTQEADKMSTSMVDLAGDLASFKNIGIDRANTALNGVFTGETEALKSLGIVMTQTNLEQFAMSSGALKAGKDQLAASKNALAREKAQKQLNTAIKEHGKNSLEAREAQLKLTEVEKKSNTQTQASLKSLSQAELVRLRYNYVMNATKNSHHDFANTSNQAANASRVFSESLKELGSNAGQYLLPIFTPAIIKASSFVKKMSDIPGTLKKMTEEAAPTIEGAKDLLGSVGETLKEDVIPTAKDFALAIGPAALDAGTASLKGIGWTFKTFISPPLREIREFVEKHPDGMKKTAKFAGIGLTAFLGFKVVSGIFTRTKGAVDSLVNSIKRIGPATTSAAVQSSAAMQGMEASTNNTRLADNILPAGASRVKPKIAKTPLWRKLTIGTSGAEKVALQGTRVGKNMSWLSKASMGMKSTGVLGKALGGAGILGVGLSAVDLLGMNKKNAGDKLGGFGGSLGGMAGGAAIGTMIAPGIGTAIGGAIGAFAGSALGKKLGAYLQKEGPKILDKFKDGWKGLSAFAEKHPLLMAPVNQVNEAIKTYKKGAKQIKQAWNDATASLISDKTNVGGKGVSKDAAKQVNSYVDADNKMASEFQYKMYSGEKTSAKENATVNKSYDSQASKIVSAYDKKEKKSAKNIDFFQQNGLMSVSEAASAKKRTKEFYGIGKTDAKKNAAELKRINNQMYKEEESSTKMYEKRINAIKAKAKKEGRVLTSKENTEIARLENTGNAHRASIRKRYEKQRTELQQKQQREAVTSMSKSAKEQKRILGKLEDDSGKISAKQAADVVKNSKKAKDGAIKEANAKYNSVIKKAEEEYYVNGSITKEQYETIVNNAKKTKEDAVQQATTMHEGVVDQAKKQAAGHATQVDWESGRVLGIWDNIKINMAKAVNWVSGGVNKVLKFFKLPEIPMWDPPGSGGGNDSSSSSGSSAKFSGGGKQSGSLAMNYTGSNSASGQIMAGEEGVEIAYDKSSAKAYLLGADGPEITTVGANTKILNHADSKKMLSGGLGAGRVLPGFAKGTSSLADFATGALDKVKDVGGKIADGASAMWDWVSNPVEKVKGLLNKYNPFSGGDGVEGLGNGIFKHFGKGVTNYAKEKLADAGFGGAGPAGPAGANAQAWAPIIQQAAAAMRVNLGGGELGGIIAQIHRESGGNQRITQSSAVVDVNTLSGNPAKGLLQYIPQTFGSYAVKGHGNIFSGYDQLLAFFNNSTWQRDLPYGKRGWGPRGKRRFAKGGRPNVAETVLVGEEGPELFETDSPGTIHTARKTQELLNNRKGGGETHYHFEPTINITVQGSNTDAKGIASEVKGALYEMFQQWLEQIEPGEVY</sequence>
<evidence type="ECO:0000313" key="2">
    <source>
        <dbReference type="EMBL" id="MBA3926536.1"/>
    </source>
</evidence>
<evidence type="ECO:0000313" key="3">
    <source>
        <dbReference type="Proteomes" id="UP000548787"/>
    </source>
</evidence>
<organism evidence="2 3">
    <name type="scientific">Listeria rustica</name>
    <dbReference type="NCBI Taxonomy" id="2713503"/>
    <lineage>
        <taxon>Bacteria</taxon>
        <taxon>Bacillati</taxon>
        <taxon>Bacillota</taxon>
        <taxon>Bacilli</taxon>
        <taxon>Bacillales</taxon>
        <taxon>Listeriaceae</taxon>
        <taxon>Listeria</taxon>
    </lineage>
</organism>
<gene>
    <name evidence="2" type="ORF">HPK16_09285</name>
</gene>
<protein>
    <submittedName>
        <fullName evidence="2">Phage tail tape measure protein</fullName>
    </submittedName>
</protein>
<reference evidence="2 3" key="1">
    <citation type="submission" date="2020-08" db="EMBL/GenBank/DDBJ databases">
        <title>Listeria ohnekaius sp. nov. and Listeria portnoyii sp. nov. isolated from non-agricultural and natural environments.</title>
        <authorList>
            <person name="Weller D."/>
            <person name="Belias A.M."/>
            <person name="Liao J."/>
            <person name="Guo S."/>
            <person name="Orsi R.H."/>
            <person name="Wiedmann M."/>
        </authorList>
    </citation>
    <scope>NUCLEOTIDE SEQUENCE [LARGE SCALE GENOMIC DNA]</scope>
    <source>
        <strain evidence="2 3">FSL W9-0585</strain>
    </source>
</reference>
<proteinExistence type="predicted"/>
<dbReference type="CDD" id="cd13402">
    <property type="entry name" value="LT_TF-like"/>
    <property type="match status" value="1"/>
</dbReference>
<dbReference type="InterPro" id="IPR023346">
    <property type="entry name" value="Lysozyme-like_dom_sf"/>
</dbReference>
<feature type="compositionally biased region" description="Low complexity" evidence="1">
    <location>
        <begin position="1152"/>
        <end position="1163"/>
    </location>
</feature>
<feature type="region of interest" description="Disordered" evidence="1">
    <location>
        <begin position="1144"/>
        <end position="1167"/>
    </location>
</feature>
<dbReference type="SUPFAM" id="SSF53955">
    <property type="entry name" value="Lysozyme-like"/>
    <property type="match status" value="1"/>
</dbReference>
<evidence type="ECO:0000256" key="1">
    <source>
        <dbReference type="SAM" id="MobiDB-lite"/>
    </source>
</evidence>
<name>A0A7W1YGC2_9LIST</name>